<proteinExistence type="predicted"/>
<sequence length="102" mass="11386">MNSRMWVRDLMSLPCRRAVAQSPPVCVYEGSSYAIIGFDIFLELHGEMNGTEPMEPHKTHGAAFQCQHHFCLLLMRGSSSTHRLCSRRSMPGPALSIPLLSV</sequence>
<keyword evidence="2" id="KW-1185">Reference proteome</keyword>
<dbReference type="AlphaFoldDB" id="A0A8X6Y9N5"/>
<organism evidence="1 2">
    <name type="scientific">Trichonephila inaurata madagascariensis</name>
    <dbReference type="NCBI Taxonomy" id="2747483"/>
    <lineage>
        <taxon>Eukaryota</taxon>
        <taxon>Metazoa</taxon>
        <taxon>Ecdysozoa</taxon>
        <taxon>Arthropoda</taxon>
        <taxon>Chelicerata</taxon>
        <taxon>Arachnida</taxon>
        <taxon>Araneae</taxon>
        <taxon>Araneomorphae</taxon>
        <taxon>Entelegynae</taxon>
        <taxon>Araneoidea</taxon>
        <taxon>Nephilidae</taxon>
        <taxon>Trichonephila</taxon>
        <taxon>Trichonephila inaurata</taxon>
    </lineage>
</organism>
<reference evidence="1" key="1">
    <citation type="submission" date="2020-08" db="EMBL/GenBank/DDBJ databases">
        <title>Multicomponent nature underlies the extraordinary mechanical properties of spider dragline silk.</title>
        <authorList>
            <person name="Kono N."/>
            <person name="Nakamura H."/>
            <person name="Mori M."/>
            <person name="Yoshida Y."/>
            <person name="Ohtoshi R."/>
            <person name="Malay A.D."/>
            <person name="Moran D.A.P."/>
            <person name="Tomita M."/>
            <person name="Numata K."/>
            <person name="Arakawa K."/>
        </authorList>
    </citation>
    <scope>NUCLEOTIDE SEQUENCE</scope>
</reference>
<evidence type="ECO:0000313" key="1">
    <source>
        <dbReference type="EMBL" id="GFY67111.1"/>
    </source>
</evidence>
<dbReference type="EMBL" id="BMAV01016387">
    <property type="protein sequence ID" value="GFY67111.1"/>
    <property type="molecule type" value="Genomic_DNA"/>
</dbReference>
<dbReference type="Proteomes" id="UP000886998">
    <property type="component" value="Unassembled WGS sequence"/>
</dbReference>
<gene>
    <name evidence="1" type="ORF">TNIN_486601</name>
</gene>
<protein>
    <submittedName>
        <fullName evidence="1">Uncharacterized protein</fullName>
    </submittedName>
</protein>
<accession>A0A8X6Y9N5</accession>
<comment type="caution">
    <text evidence="1">The sequence shown here is derived from an EMBL/GenBank/DDBJ whole genome shotgun (WGS) entry which is preliminary data.</text>
</comment>
<evidence type="ECO:0000313" key="2">
    <source>
        <dbReference type="Proteomes" id="UP000886998"/>
    </source>
</evidence>
<name>A0A8X6Y9N5_9ARAC</name>